<evidence type="ECO:0000313" key="2">
    <source>
        <dbReference type="Proteomes" id="UP000060513"/>
    </source>
</evidence>
<sequence>MAPLETLLLLGSTVSGLWLWLPPHAASHAIADGVPPLLACGPALA</sequence>
<dbReference type="AlphaFoldDB" id="A0A0M4DDC5"/>
<dbReference type="EMBL" id="CP011340">
    <property type="protein sequence ID" value="ALC18692.1"/>
    <property type="molecule type" value="Genomic_DNA"/>
</dbReference>
<accession>A0A0M4DDC5</accession>
<proteinExistence type="predicted"/>
<dbReference type="RefSeq" id="WP_158685119.1">
    <property type="nucleotide sequence ID" value="NZ_CP011340.1"/>
</dbReference>
<evidence type="ECO:0000313" key="1">
    <source>
        <dbReference type="EMBL" id="ALC18692.1"/>
    </source>
</evidence>
<name>A0A0M4DDC5_STRPR</name>
<gene>
    <name evidence="1" type="ORF">SPRI_0386</name>
</gene>
<reference evidence="1 2" key="1">
    <citation type="submission" date="2015-08" db="EMBL/GenBank/DDBJ databases">
        <title>Genome sequence of the pristinamycin over-producing bacterium Streptomyces pristinaespiralis HCCB10218.</title>
        <authorList>
            <person name="Tian J."/>
            <person name="Yang J."/>
            <person name="Li L."/>
            <person name="Ruan L."/>
            <person name="Wei W."/>
            <person name="Zheng G."/>
            <person name="Wei Z."/>
            <person name="Yang S."/>
            <person name="Ge M."/>
            <person name="Jiang W."/>
            <person name="Lu Y."/>
        </authorList>
    </citation>
    <scope>NUCLEOTIDE SEQUENCE [LARGE SCALE GENOMIC DNA]</scope>
    <source>
        <strain evidence="1 2">HCCB 10218</strain>
    </source>
</reference>
<dbReference type="Proteomes" id="UP000060513">
    <property type="component" value="Chromosome"/>
</dbReference>
<dbReference type="KEGG" id="spri:SPRI_0386"/>
<protein>
    <submittedName>
        <fullName evidence="1">Uncharacterized protein</fullName>
    </submittedName>
</protein>
<organism evidence="1">
    <name type="scientific">Streptomyces pristinaespiralis</name>
    <dbReference type="NCBI Taxonomy" id="38300"/>
    <lineage>
        <taxon>Bacteria</taxon>
        <taxon>Bacillati</taxon>
        <taxon>Actinomycetota</taxon>
        <taxon>Actinomycetes</taxon>
        <taxon>Kitasatosporales</taxon>
        <taxon>Streptomycetaceae</taxon>
        <taxon>Streptomyces</taxon>
    </lineage>
</organism>
<dbReference type="GeneID" id="97238527"/>